<gene>
    <name evidence="1" type="ORF">BS297_24135</name>
</gene>
<dbReference type="EMBL" id="MRBO01000644">
    <property type="protein sequence ID" value="KAB2582745.1"/>
    <property type="molecule type" value="Genomic_DNA"/>
</dbReference>
<sequence>MQSLTHRAGISQAYILRLSSTKNGQCLQVVQSAFTNLLGGMGRTAGDTAGAESVAMMREYYKNSALPNCIDLLVRLPAFAA</sequence>
<evidence type="ECO:0000313" key="1">
    <source>
        <dbReference type="EMBL" id="KAB2582745.1"/>
    </source>
</evidence>
<dbReference type="Proteomes" id="UP000325576">
    <property type="component" value="Unassembled WGS sequence"/>
</dbReference>
<dbReference type="AlphaFoldDB" id="A0A5N5DXB4"/>
<organism evidence="1 2">
    <name type="scientific">Rhodococcus erythropolis</name>
    <name type="common">Arthrobacter picolinophilus</name>
    <dbReference type="NCBI Taxonomy" id="1833"/>
    <lineage>
        <taxon>Bacteria</taxon>
        <taxon>Bacillati</taxon>
        <taxon>Actinomycetota</taxon>
        <taxon>Actinomycetes</taxon>
        <taxon>Mycobacteriales</taxon>
        <taxon>Nocardiaceae</taxon>
        <taxon>Rhodococcus</taxon>
        <taxon>Rhodococcus erythropolis group</taxon>
    </lineage>
</organism>
<comment type="caution">
    <text evidence="1">The sequence shown here is derived from an EMBL/GenBank/DDBJ whole genome shotgun (WGS) entry which is preliminary data.</text>
</comment>
<accession>A0A5N5DXB4</accession>
<name>A0A5N5DXB4_RHOER</name>
<protein>
    <submittedName>
        <fullName evidence="1">Uncharacterized protein</fullName>
    </submittedName>
</protein>
<evidence type="ECO:0000313" key="2">
    <source>
        <dbReference type="Proteomes" id="UP000325576"/>
    </source>
</evidence>
<proteinExistence type="predicted"/>
<reference evidence="1 2" key="1">
    <citation type="journal article" date="2017" name="Poromechanics V (2013)">
        <title>Genomic Characterization of the Arsenic-Tolerant Actinobacterium, &lt;i&gt;Rhodococcus erythropolis&lt;/i&gt; S43.</title>
        <authorList>
            <person name="Retamal-Morales G."/>
            <person name="Mehnert M."/>
            <person name="Schwabe R."/>
            <person name="Tischler D."/>
            <person name="Schloemann M."/>
            <person name="Levican G.J."/>
        </authorList>
    </citation>
    <scope>NUCLEOTIDE SEQUENCE [LARGE SCALE GENOMIC DNA]</scope>
    <source>
        <strain evidence="1 2">S43</strain>
    </source>
</reference>